<sequence length="341" mass="38277">MKLILHIGTEKTGTTSIQHALARSRDELSRNGILYPKLLDTENHMEIAVAGMGLRPDDTIQIQELARTGQDLPGYLDAVRDALAADIDTAKPHTLLISNEHLQSRLPNVEDVERLADFLGRDFDDVKVIVYLRRQDRMAVSLHSTRLKGGGTGEMLPIYHAPPPYYDLNALLERYAAVFGAQAIVPRIYHRTELRDGDVVKDFYATAGLGITPPQLSNQNTSVSRRQARFLKLMNERLPLIKDGKINPARGPIFFAINKVLPGPAARPSRDEAVKFQAQFDALNRLARDRFLPQVDRPTLFDDDFSSYPEVGDLDQPLTENEIADFAEALWRFARNQPAKS</sequence>
<evidence type="ECO:0000313" key="1">
    <source>
        <dbReference type="EMBL" id="MTE02076.1"/>
    </source>
</evidence>
<dbReference type="Proteomes" id="UP000481417">
    <property type="component" value="Unassembled WGS sequence"/>
</dbReference>
<proteinExistence type="predicted"/>
<dbReference type="InterPro" id="IPR027417">
    <property type="entry name" value="P-loop_NTPase"/>
</dbReference>
<reference evidence="1 2" key="1">
    <citation type="submission" date="2019-11" db="EMBL/GenBank/DDBJ databases">
        <authorList>
            <person name="Lang L."/>
        </authorList>
    </citation>
    <scope>NUCLEOTIDE SEQUENCE [LARGE SCALE GENOMIC DNA]</scope>
    <source>
        <strain evidence="1 2">YIM 132242</strain>
    </source>
</reference>
<name>A0A6L6HS94_9RHOB</name>
<evidence type="ECO:0000313" key="2">
    <source>
        <dbReference type="Proteomes" id="UP000481417"/>
    </source>
</evidence>
<dbReference type="EMBL" id="WMBT01000027">
    <property type="protein sequence ID" value="MTE02076.1"/>
    <property type="molecule type" value="Genomic_DNA"/>
</dbReference>
<organism evidence="1 2">
    <name type="scientific">Paracoccus lichenicola</name>
    <dbReference type="NCBI Taxonomy" id="2665644"/>
    <lineage>
        <taxon>Bacteria</taxon>
        <taxon>Pseudomonadati</taxon>
        <taxon>Pseudomonadota</taxon>
        <taxon>Alphaproteobacteria</taxon>
        <taxon>Rhodobacterales</taxon>
        <taxon>Paracoccaceae</taxon>
        <taxon>Paracoccus</taxon>
    </lineage>
</organism>
<keyword evidence="2" id="KW-1185">Reference proteome</keyword>
<gene>
    <name evidence="1" type="ORF">GIY56_17440</name>
</gene>
<protein>
    <submittedName>
        <fullName evidence="1">Uncharacterized protein</fullName>
    </submittedName>
</protein>
<dbReference type="RefSeq" id="WP_154766127.1">
    <property type="nucleotide sequence ID" value="NZ_WMBT01000027.1"/>
</dbReference>
<accession>A0A6L6HS94</accession>
<dbReference type="SUPFAM" id="SSF52540">
    <property type="entry name" value="P-loop containing nucleoside triphosphate hydrolases"/>
    <property type="match status" value="1"/>
</dbReference>
<comment type="caution">
    <text evidence="1">The sequence shown here is derived from an EMBL/GenBank/DDBJ whole genome shotgun (WGS) entry which is preliminary data.</text>
</comment>
<dbReference type="AlphaFoldDB" id="A0A6L6HS94"/>